<evidence type="ECO:0000259" key="2">
    <source>
        <dbReference type="Pfam" id="PF13456"/>
    </source>
</evidence>
<evidence type="ECO:0000256" key="1">
    <source>
        <dbReference type="SAM" id="SignalP"/>
    </source>
</evidence>
<feature type="signal peptide" evidence="1">
    <location>
        <begin position="1"/>
        <end position="18"/>
    </location>
</feature>
<gene>
    <name evidence="3" type="ORF">PIB30_033217</name>
</gene>
<dbReference type="PANTHER" id="PTHR34023">
    <property type="entry name" value="RNASE H DOMAIN-CONTAINING PROTEIN"/>
    <property type="match status" value="1"/>
</dbReference>
<feature type="chain" id="PRO_5045136941" description="RNase H type-1 domain-containing protein" evidence="1">
    <location>
        <begin position="19"/>
        <end position="124"/>
    </location>
</feature>
<sequence length="124" mass="14562">MQFYFQSRYALSVLVVFCVIVLDPKLKLVQECGFKNVVCQTNCLNAYYFLQHVDDQNQMSDRDLADKIMDLSLQNWEVHFEYTSQEANKAADWLVKKGARDQRDYIEWLQPNVDFLNVLLADIA</sequence>
<proteinExistence type="predicted"/>
<name>A0ABU6TC59_9FABA</name>
<dbReference type="Proteomes" id="UP001341840">
    <property type="component" value="Unassembled WGS sequence"/>
</dbReference>
<comment type="caution">
    <text evidence="3">The sequence shown here is derived from an EMBL/GenBank/DDBJ whole genome shotgun (WGS) entry which is preliminary data.</text>
</comment>
<dbReference type="PANTHER" id="PTHR34023:SF4">
    <property type="entry name" value="RNASE H TYPE-1 DOMAIN-CONTAINING PROTEIN"/>
    <property type="match status" value="1"/>
</dbReference>
<dbReference type="InterPro" id="IPR036397">
    <property type="entry name" value="RNaseH_sf"/>
</dbReference>
<dbReference type="Pfam" id="PF13456">
    <property type="entry name" value="RVT_3"/>
    <property type="match status" value="1"/>
</dbReference>
<accession>A0ABU6TC59</accession>
<reference evidence="3 4" key="1">
    <citation type="journal article" date="2023" name="Plants (Basel)">
        <title>Bridging the Gap: Combining Genomics and Transcriptomics Approaches to Understand Stylosanthes scabra, an Orphan Legume from the Brazilian Caatinga.</title>
        <authorList>
            <person name="Ferreira-Neto J.R.C."/>
            <person name="da Silva M.D."/>
            <person name="Binneck E."/>
            <person name="de Melo N.F."/>
            <person name="da Silva R.H."/>
            <person name="de Melo A.L.T.M."/>
            <person name="Pandolfi V."/>
            <person name="Bustamante F.O."/>
            <person name="Brasileiro-Vidal A.C."/>
            <person name="Benko-Iseppon A.M."/>
        </authorList>
    </citation>
    <scope>NUCLEOTIDE SEQUENCE [LARGE SCALE GENOMIC DNA]</scope>
    <source>
        <tissue evidence="3">Leaves</tissue>
    </source>
</reference>
<feature type="domain" description="RNase H type-1" evidence="2">
    <location>
        <begin position="26"/>
        <end position="97"/>
    </location>
</feature>
<dbReference type="Gene3D" id="3.30.420.10">
    <property type="entry name" value="Ribonuclease H-like superfamily/Ribonuclease H"/>
    <property type="match status" value="1"/>
</dbReference>
<dbReference type="EMBL" id="JASCZI010090770">
    <property type="protein sequence ID" value="MED6146297.1"/>
    <property type="molecule type" value="Genomic_DNA"/>
</dbReference>
<evidence type="ECO:0000313" key="3">
    <source>
        <dbReference type="EMBL" id="MED6146297.1"/>
    </source>
</evidence>
<keyword evidence="4" id="KW-1185">Reference proteome</keyword>
<evidence type="ECO:0000313" key="4">
    <source>
        <dbReference type="Proteomes" id="UP001341840"/>
    </source>
</evidence>
<dbReference type="InterPro" id="IPR002156">
    <property type="entry name" value="RNaseH_domain"/>
</dbReference>
<keyword evidence="1" id="KW-0732">Signal</keyword>
<organism evidence="3 4">
    <name type="scientific">Stylosanthes scabra</name>
    <dbReference type="NCBI Taxonomy" id="79078"/>
    <lineage>
        <taxon>Eukaryota</taxon>
        <taxon>Viridiplantae</taxon>
        <taxon>Streptophyta</taxon>
        <taxon>Embryophyta</taxon>
        <taxon>Tracheophyta</taxon>
        <taxon>Spermatophyta</taxon>
        <taxon>Magnoliopsida</taxon>
        <taxon>eudicotyledons</taxon>
        <taxon>Gunneridae</taxon>
        <taxon>Pentapetalae</taxon>
        <taxon>rosids</taxon>
        <taxon>fabids</taxon>
        <taxon>Fabales</taxon>
        <taxon>Fabaceae</taxon>
        <taxon>Papilionoideae</taxon>
        <taxon>50 kb inversion clade</taxon>
        <taxon>dalbergioids sensu lato</taxon>
        <taxon>Dalbergieae</taxon>
        <taxon>Pterocarpus clade</taxon>
        <taxon>Stylosanthes</taxon>
    </lineage>
</organism>
<protein>
    <recommendedName>
        <fullName evidence="2">RNase H type-1 domain-containing protein</fullName>
    </recommendedName>
</protein>